<name>A0ABF7QPU1_RHILW</name>
<evidence type="ECO:0000313" key="2">
    <source>
        <dbReference type="Proteomes" id="UP000008330"/>
    </source>
</evidence>
<accession>A0ABF7QPU1</accession>
<proteinExistence type="predicted"/>
<dbReference type="EMBL" id="CP001191">
    <property type="protein sequence ID" value="ACI56142.1"/>
    <property type="molecule type" value="Genomic_DNA"/>
</dbReference>
<protein>
    <submittedName>
        <fullName evidence="1">Uncharacterized protein</fullName>
    </submittedName>
</protein>
<evidence type="ECO:0000313" key="1">
    <source>
        <dbReference type="EMBL" id="ACI56142.1"/>
    </source>
</evidence>
<gene>
    <name evidence="1" type="ordered locus">Rleg2_2873</name>
</gene>
<dbReference type="AlphaFoldDB" id="A0ABF7QPU1"/>
<keyword evidence="2" id="KW-1185">Reference proteome</keyword>
<organism evidence="1 2">
    <name type="scientific">Rhizobium leguminosarum bv. trifolii (strain WSM2304)</name>
    <dbReference type="NCBI Taxonomy" id="395492"/>
    <lineage>
        <taxon>Bacteria</taxon>
        <taxon>Pseudomonadati</taxon>
        <taxon>Pseudomonadota</taxon>
        <taxon>Alphaproteobacteria</taxon>
        <taxon>Hyphomicrobiales</taxon>
        <taxon>Rhizobiaceae</taxon>
        <taxon>Rhizobium/Agrobacterium group</taxon>
        <taxon>Rhizobium</taxon>
    </lineage>
</organism>
<dbReference type="RefSeq" id="WP_012558577.1">
    <property type="nucleotide sequence ID" value="NC_011369.1"/>
</dbReference>
<sequence length="92" mass="10634">MTSPIFRILRLFDDAGIRYMLNRYREDTIDVHATLVGERIELSIFADGHVEMSRFVGNEDVLEGDLIYEVVAAYVQENAEWEKRVGEPNQEA</sequence>
<reference evidence="1 2" key="1">
    <citation type="journal article" date="2010" name="Stand. Genomic Sci.">
        <title>Complete genome sequence of Rhizobium leguminosarum bv trifolii strain WSM2304, an effective microsymbiont of the South American clover Trifolium polymorphum.</title>
        <authorList>
            <person name="Reeve W."/>
            <person name="O'Hara G."/>
            <person name="Chain P."/>
            <person name="Ardley J."/>
            <person name="Brau L."/>
            <person name="Nandesena K."/>
            <person name="Tiwari R."/>
            <person name="Malfatti S."/>
            <person name="Kiss H."/>
            <person name="Lapidus A."/>
            <person name="Copeland A."/>
            <person name="Nolan M."/>
            <person name="Land M."/>
            <person name="Ivanova N."/>
            <person name="Mavromatis K."/>
            <person name="Markowitz V."/>
            <person name="Kyrpides N."/>
            <person name="Melino V."/>
            <person name="Denton M."/>
            <person name="Yates R."/>
            <person name="Howieson J."/>
        </authorList>
    </citation>
    <scope>NUCLEOTIDE SEQUENCE [LARGE SCALE GENOMIC DNA]</scope>
    <source>
        <strain evidence="1 2">WSM2304</strain>
    </source>
</reference>
<dbReference type="Proteomes" id="UP000008330">
    <property type="component" value="Chromosome"/>
</dbReference>
<dbReference type="KEGG" id="rlt:Rleg2_2873"/>